<dbReference type="PANTHER" id="PTHR30055:SF238">
    <property type="entry name" value="MYCOFACTOCIN BIOSYNTHESIS TRANSCRIPTIONAL REGULATOR MFTR-RELATED"/>
    <property type="match status" value="1"/>
</dbReference>
<dbReference type="InterPro" id="IPR050109">
    <property type="entry name" value="HTH-type_TetR-like_transc_reg"/>
</dbReference>
<organism evidence="7 8">
    <name type="scientific">Cellulomonas wangleii</name>
    <dbReference type="NCBI Taxonomy" id="2816956"/>
    <lineage>
        <taxon>Bacteria</taxon>
        <taxon>Bacillati</taxon>
        <taxon>Actinomycetota</taxon>
        <taxon>Actinomycetes</taxon>
        <taxon>Micrococcales</taxon>
        <taxon>Cellulomonadaceae</taxon>
        <taxon>Cellulomonas</taxon>
    </lineage>
</organism>
<keyword evidence="2 4" id="KW-0238">DNA-binding</keyword>
<feature type="region of interest" description="Disordered" evidence="5">
    <location>
        <begin position="203"/>
        <end position="232"/>
    </location>
</feature>
<dbReference type="Gene3D" id="1.10.357.10">
    <property type="entry name" value="Tetracycline Repressor, domain 2"/>
    <property type="match status" value="1"/>
</dbReference>
<protein>
    <submittedName>
        <fullName evidence="7">TetR family transcriptional regulator</fullName>
    </submittedName>
</protein>
<keyword evidence="8" id="KW-1185">Reference proteome</keyword>
<dbReference type="InterPro" id="IPR001647">
    <property type="entry name" value="HTH_TetR"/>
</dbReference>
<proteinExistence type="predicted"/>
<dbReference type="SUPFAM" id="SSF46689">
    <property type="entry name" value="Homeodomain-like"/>
    <property type="match status" value="1"/>
</dbReference>
<reference evidence="7 8" key="1">
    <citation type="submission" date="2021-05" db="EMBL/GenBank/DDBJ databases">
        <title>Novel species in genus Cellulomonas.</title>
        <authorList>
            <person name="Zhang G."/>
        </authorList>
    </citation>
    <scope>NUCLEOTIDE SEQUENCE [LARGE SCALE GENOMIC DNA]</scope>
    <source>
        <strain evidence="8">zg-ZUI222</strain>
    </source>
</reference>
<feature type="compositionally biased region" description="Gly residues" evidence="5">
    <location>
        <begin position="222"/>
        <end position="232"/>
    </location>
</feature>
<dbReference type="RefSeq" id="WP_207339590.1">
    <property type="nucleotide sequence ID" value="NZ_CP074405.1"/>
</dbReference>
<dbReference type="PROSITE" id="PS50977">
    <property type="entry name" value="HTH_TETR_2"/>
    <property type="match status" value="1"/>
</dbReference>
<gene>
    <name evidence="7" type="ORF">KG103_16640</name>
</gene>
<feature type="DNA-binding region" description="H-T-H motif" evidence="4">
    <location>
        <begin position="41"/>
        <end position="60"/>
    </location>
</feature>
<sequence>MLPDRDDRPLGLRERKRATARARVEQVAVDLCLEHGYGSVTVAQICAAAGIAQSTFFTYFGSKDAAILGRPPLPSPEAVEAFVEADGPLLGDLLTLLTVGARDAVGDLALFRRRFELVDSDARLRTREARRTEVAAWQADVVARRLRRRGDLTAAEIAEQAQMAAALALSILRHTFWSVQTAPGTEWNDRLRRSHALARALLQGSPQTAPRGGAASGVSRAGAGGGARPRRR</sequence>
<evidence type="ECO:0000256" key="1">
    <source>
        <dbReference type="ARBA" id="ARBA00023015"/>
    </source>
</evidence>
<evidence type="ECO:0000256" key="4">
    <source>
        <dbReference type="PROSITE-ProRule" id="PRU00335"/>
    </source>
</evidence>
<keyword evidence="3" id="KW-0804">Transcription</keyword>
<evidence type="ECO:0000256" key="2">
    <source>
        <dbReference type="ARBA" id="ARBA00023125"/>
    </source>
</evidence>
<evidence type="ECO:0000256" key="3">
    <source>
        <dbReference type="ARBA" id="ARBA00023163"/>
    </source>
</evidence>
<dbReference type="InterPro" id="IPR009057">
    <property type="entry name" value="Homeodomain-like_sf"/>
</dbReference>
<dbReference type="Proteomes" id="UP000677804">
    <property type="component" value="Chromosome"/>
</dbReference>
<dbReference type="Pfam" id="PF00440">
    <property type="entry name" value="TetR_N"/>
    <property type="match status" value="1"/>
</dbReference>
<evidence type="ECO:0000259" key="6">
    <source>
        <dbReference type="PROSITE" id="PS50977"/>
    </source>
</evidence>
<accession>A0ABX8D8E8</accession>
<keyword evidence="1" id="KW-0805">Transcription regulation</keyword>
<feature type="domain" description="HTH tetR-type" evidence="6">
    <location>
        <begin position="18"/>
        <end position="78"/>
    </location>
</feature>
<dbReference type="PANTHER" id="PTHR30055">
    <property type="entry name" value="HTH-TYPE TRANSCRIPTIONAL REGULATOR RUTR"/>
    <property type="match status" value="1"/>
</dbReference>
<feature type="compositionally biased region" description="Low complexity" evidence="5">
    <location>
        <begin position="209"/>
        <end position="221"/>
    </location>
</feature>
<name>A0ABX8D8E8_9CELL</name>
<evidence type="ECO:0000313" key="7">
    <source>
        <dbReference type="EMBL" id="QVI62022.1"/>
    </source>
</evidence>
<evidence type="ECO:0000313" key="8">
    <source>
        <dbReference type="Proteomes" id="UP000677804"/>
    </source>
</evidence>
<evidence type="ECO:0000256" key="5">
    <source>
        <dbReference type="SAM" id="MobiDB-lite"/>
    </source>
</evidence>
<dbReference type="EMBL" id="CP074405">
    <property type="protein sequence ID" value="QVI62022.1"/>
    <property type="molecule type" value="Genomic_DNA"/>
</dbReference>